<dbReference type="AlphaFoldDB" id="A0A8J7G8K8"/>
<feature type="transmembrane region" description="Helical" evidence="1">
    <location>
        <begin position="45"/>
        <end position="70"/>
    </location>
</feature>
<evidence type="ECO:0000259" key="2">
    <source>
        <dbReference type="Pfam" id="PF03703"/>
    </source>
</evidence>
<dbReference type="RefSeq" id="WP_194562640.1">
    <property type="nucleotide sequence ID" value="NZ_JADKPV010000002.1"/>
</dbReference>
<dbReference type="PANTHER" id="PTHR34473">
    <property type="entry name" value="UPF0699 TRANSMEMBRANE PROTEIN YDBS"/>
    <property type="match status" value="1"/>
</dbReference>
<keyword evidence="1" id="KW-0812">Transmembrane</keyword>
<dbReference type="InterPro" id="IPR005182">
    <property type="entry name" value="YdbS-like_PH"/>
</dbReference>
<dbReference type="PANTHER" id="PTHR34473:SF2">
    <property type="entry name" value="UPF0699 TRANSMEMBRANE PROTEIN YDBT"/>
    <property type="match status" value="1"/>
</dbReference>
<evidence type="ECO:0000313" key="4">
    <source>
        <dbReference type="Proteomes" id="UP000622653"/>
    </source>
</evidence>
<name>A0A8J7G8K8_9BACL</name>
<proteinExistence type="predicted"/>
<reference evidence="3" key="1">
    <citation type="submission" date="2020-11" db="EMBL/GenBank/DDBJ databases">
        <title>Multidrug resistant novel bacterium Savagea serpentis sp. nov., isolated from the scats of a vine snake (Ahaetulla nasuta).</title>
        <authorList>
            <person name="Venkata Ramana V."/>
            <person name="Vikas Patil S."/>
            <person name="Yogita Lugani V."/>
        </authorList>
    </citation>
    <scope>NUCLEOTIDE SEQUENCE</scope>
    <source>
        <strain evidence="3">SN6</strain>
    </source>
</reference>
<organism evidence="3 4">
    <name type="scientific">Savagea serpentis</name>
    <dbReference type="NCBI Taxonomy" id="2785297"/>
    <lineage>
        <taxon>Bacteria</taxon>
        <taxon>Bacillati</taxon>
        <taxon>Bacillota</taxon>
        <taxon>Bacilli</taxon>
        <taxon>Bacillales</taxon>
        <taxon>Caryophanaceae</taxon>
        <taxon>Savagea</taxon>
    </lineage>
</organism>
<accession>A0A8J7G8K8</accession>
<sequence>MSTEQLQKINRKGLTVWRIHSGLSTLFLVMGTIALFFILKKNEFNINYVWIGIGLVVLHLLLFVIIFPYIRWKRWGYEVREAEIEIQRGLFIVKRTLIPMARVQHVDTTQGPLLRMYGVADLTISTAATVHIIPAIALNEADELRRRISTLARMAKDDV</sequence>
<gene>
    <name evidence="3" type="ORF">IRY55_07290</name>
</gene>
<feature type="transmembrane region" description="Helical" evidence="1">
    <location>
        <begin position="21"/>
        <end position="39"/>
    </location>
</feature>
<dbReference type="Pfam" id="PF03703">
    <property type="entry name" value="bPH_2"/>
    <property type="match status" value="1"/>
</dbReference>
<keyword evidence="4" id="KW-1185">Reference proteome</keyword>
<feature type="domain" description="YdbS-like PH" evidence="2">
    <location>
        <begin position="72"/>
        <end position="148"/>
    </location>
</feature>
<evidence type="ECO:0000313" key="3">
    <source>
        <dbReference type="EMBL" id="MBF4501168.1"/>
    </source>
</evidence>
<comment type="caution">
    <text evidence="3">The sequence shown here is derived from an EMBL/GenBank/DDBJ whole genome shotgun (WGS) entry which is preliminary data.</text>
</comment>
<keyword evidence="1" id="KW-1133">Transmembrane helix</keyword>
<dbReference type="Proteomes" id="UP000622653">
    <property type="component" value="Unassembled WGS sequence"/>
</dbReference>
<protein>
    <submittedName>
        <fullName evidence="3">PH domain-containing protein</fullName>
    </submittedName>
</protein>
<evidence type="ECO:0000256" key="1">
    <source>
        <dbReference type="SAM" id="Phobius"/>
    </source>
</evidence>
<keyword evidence="1" id="KW-0472">Membrane</keyword>
<dbReference type="EMBL" id="JADKPV010000002">
    <property type="protein sequence ID" value="MBF4501168.1"/>
    <property type="molecule type" value="Genomic_DNA"/>
</dbReference>